<name>A0ABX7N7R9_9BACT</name>
<sequence length="184" mass="19869">MKALGPLSLVVFATACASTPQAVPRGPRIARTFAFKSLPSRPPDCVFEVFEDQQPPRAHVVIGRLPMEVSDYVSAQGRKDLLRDTACRSGADAVLLPPPTERSLGQGYRVREYVAHFLVWADSPSAAAADDTLPPLITREGPQPTAEDGYVIVPVGPEWPEDSIGVEVRQVSPPEAETRSPASR</sequence>
<feature type="signal peptide" evidence="2">
    <location>
        <begin position="1"/>
        <end position="17"/>
    </location>
</feature>
<evidence type="ECO:0000256" key="2">
    <source>
        <dbReference type="SAM" id="SignalP"/>
    </source>
</evidence>
<feature type="region of interest" description="Disordered" evidence="1">
    <location>
        <begin position="163"/>
        <end position="184"/>
    </location>
</feature>
<dbReference type="RefSeq" id="WP_206714141.1">
    <property type="nucleotide sequence ID" value="NZ_CP071091.1"/>
</dbReference>
<reference evidence="3 4" key="1">
    <citation type="submission" date="2021-02" db="EMBL/GenBank/DDBJ databases">
        <title>De Novo genome assembly of isolated myxobacteria.</title>
        <authorList>
            <person name="Stevens D.C."/>
        </authorList>
    </citation>
    <scope>NUCLEOTIDE SEQUENCE [LARGE SCALE GENOMIC DNA]</scope>
    <source>
        <strain evidence="3 4">SCHIC003</strain>
    </source>
</reference>
<dbReference type="PROSITE" id="PS51257">
    <property type="entry name" value="PROKAR_LIPOPROTEIN"/>
    <property type="match status" value="1"/>
</dbReference>
<dbReference type="EMBL" id="CP071091">
    <property type="protein sequence ID" value="QSQ12413.1"/>
    <property type="molecule type" value="Genomic_DNA"/>
</dbReference>
<evidence type="ECO:0008006" key="5">
    <source>
        <dbReference type="Google" id="ProtNLM"/>
    </source>
</evidence>
<feature type="chain" id="PRO_5046091311" description="Lipoprotein" evidence="2">
    <location>
        <begin position="18"/>
        <end position="184"/>
    </location>
</feature>
<evidence type="ECO:0000313" key="4">
    <source>
        <dbReference type="Proteomes" id="UP000663090"/>
    </source>
</evidence>
<evidence type="ECO:0000256" key="1">
    <source>
        <dbReference type="SAM" id="MobiDB-lite"/>
    </source>
</evidence>
<proteinExistence type="predicted"/>
<evidence type="ECO:0000313" key="3">
    <source>
        <dbReference type="EMBL" id="QSQ12413.1"/>
    </source>
</evidence>
<protein>
    <recommendedName>
        <fullName evidence="5">Lipoprotein</fullName>
    </recommendedName>
</protein>
<accession>A0ABX7N7R9</accession>
<keyword evidence="4" id="KW-1185">Reference proteome</keyword>
<organism evidence="3 4">
    <name type="scientific">Myxococcus landrumensis</name>
    <dbReference type="NCBI Taxonomy" id="2813577"/>
    <lineage>
        <taxon>Bacteria</taxon>
        <taxon>Pseudomonadati</taxon>
        <taxon>Myxococcota</taxon>
        <taxon>Myxococcia</taxon>
        <taxon>Myxococcales</taxon>
        <taxon>Cystobacterineae</taxon>
        <taxon>Myxococcaceae</taxon>
        <taxon>Myxococcus</taxon>
    </lineage>
</organism>
<keyword evidence="2" id="KW-0732">Signal</keyword>
<gene>
    <name evidence="3" type="ORF">JY572_29200</name>
</gene>
<dbReference type="Proteomes" id="UP000663090">
    <property type="component" value="Chromosome"/>
</dbReference>